<dbReference type="RefSeq" id="WP_286287496.1">
    <property type="nucleotide sequence ID" value="NZ_JASXSZ010000001.1"/>
</dbReference>
<sequence>MPTALAIAAFSPSVLLDVATTVRAADLRDWDIRTVPATSSPQVFGDLADGAVDAALTSPDNVLLYAGPADNPLGRMLDLVVPVTVDRGLDLSLWARPGLGALVDLDAPVLAVDVTASGYALAAFALLAQRGWTRDRLNVVSLGATPKRRAALIAGACDLTILNAGNELLAHAQGATRIASVDELGPYLGSVLCRSAHLDGERAGGVAAVGQALTATASEILAGEHDDLVTASAQRLLGLAPALADAYLTVLRSPAAGLVGDGRADPAAVRTLVDLRGASDLRRGVDVLSAAGIH</sequence>
<evidence type="ECO:0000313" key="2">
    <source>
        <dbReference type="Proteomes" id="UP001235064"/>
    </source>
</evidence>
<dbReference type="Gene3D" id="3.40.190.10">
    <property type="entry name" value="Periplasmic binding protein-like II"/>
    <property type="match status" value="2"/>
</dbReference>
<gene>
    <name evidence="1" type="ORF">QSV35_05525</name>
</gene>
<protein>
    <recommendedName>
        <fullName evidence="3">ABC transporter substrate-binding protein</fullName>
    </recommendedName>
</protein>
<name>A0ABT7MWG4_9MICO</name>
<comment type="caution">
    <text evidence="1">The sequence shown here is derived from an EMBL/GenBank/DDBJ whole genome shotgun (WGS) entry which is preliminary data.</text>
</comment>
<dbReference type="SUPFAM" id="SSF53850">
    <property type="entry name" value="Periplasmic binding protein-like II"/>
    <property type="match status" value="1"/>
</dbReference>
<reference evidence="1 2" key="1">
    <citation type="submission" date="2023-06" db="EMBL/GenBank/DDBJ databases">
        <title>Microbacterium sp. nov., isolated from a waste landfill.</title>
        <authorList>
            <person name="Wen W."/>
        </authorList>
    </citation>
    <scope>NUCLEOTIDE SEQUENCE [LARGE SCALE GENOMIC DNA]</scope>
    <source>
        <strain evidence="1 2">ASV49</strain>
    </source>
</reference>
<dbReference type="EMBL" id="JASXSZ010000001">
    <property type="protein sequence ID" value="MDL9978781.1"/>
    <property type="molecule type" value="Genomic_DNA"/>
</dbReference>
<dbReference type="Proteomes" id="UP001235064">
    <property type="component" value="Unassembled WGS sequence"/>
</dbReference>
<keyword evidence="2" id="KW-1185">Reference proteome</keyword>
<proteinExistence type="predicted"/>
<accession>A0ABT7MWG4</accession>
<organism evidence="1 2">
    <name type="scientific">Microbacterium candidum</name>
    <dbReference type="NCBI Taxonomy" id="3041922"/>
    <lineage>
        <taxon>Bacteria</taxon>
        <taxon>Bacillati</taxon>
        <taxon>Actinomycetota</taxon>
        <taxon>Actinomycetes</taxon>
        <taxon>Micrococcales</taxon>
        <taxon>Microbacteriaceae</taxon>
        <taxon>Microbacterium</taxon>
    </lineage>
</organism>
<evidence type="ECO:0000313" key="1">
    <source>
        <dbReference type="EMBL" id="MDL9978781.1"/>
    </source>
</evidence>
<evidence type="ECO:0008006" key="3">
    <source>
        <dbReference type="Google" id="ProtNLM"/>
    </source>
</evidence>